<protein>
    <submittedName>
        <fullName evidence="5">Uncharacterized protein LOC114076751</fullName>
    </submittedName>
</protein>
<keyword evidence="1" id="KW-0863">Zinc-finger</keyword>
<dbReference type="Gene3D" id="4.10.60.10">
    <property type="entry name" value="Zinc finger, CCHC-type"/>
    <property type="match status" value="1"/>
</dbReference>
<evidence type="ECO:0000313" key="5">
    <source>
        <dbReference type="RefSeq" id="XP_027771942.1"/>
    </source>
</evidence>
<feature type="domain" description="CCHC-type" evidence="3">
    <location>
        <begin position="556"/>
        <end position="570"/>
    </location>
</feature>
<organism evidence="4 5">
    <name type="scientific">Solanum pennellii</name>
    <name type="common">Tomato</name>
    <name type="synonym">Lycopersicon pennellii</name>
    <dbReference type="NCBI Taxonomy" id="28526"/>
    <lineage>
        <taxon>Eukaryota</taxon>
        <taxon>Viridiplantae</taxon>
        <taxon>Streptophyta</taxon>
        <taxon>Embryophyta</taxon>
        <taxon>Tracheophyta</taxon>
        <taxon>Spermatophyta</taxon>
        <taxon>Magnoliopsida</taxon>
        <taxon>eudicotyledons</taxon>
        <taxon>Gunneridae</taxon>
        <taxon>Pentapetalae</taxon>
        <taxon>asterids</taxon>
        <taxon>lamiids</taxon>
        <taxon>Solanales</taxon>
        <taxon>Solanaceae</taxon>
        <taxon>Solanoideae</taxon>
        <taxon>Solaneae</taxon>
        <taxon>Solanum</taxon>
        <taxon>Solanum subgen. Lycopersicon</taxon>
    </lineage>
</organism>
<dbReference type="PANTHER" id="PTHR34676:SF8">
    <property type="entry name" value="TRANSMEMBRANE PROTEIN"/>
    <property type="match status" value="1"/>
</dbReference>
<dbReference type="SMART" id="SM00343">
    <property type="entry name" value="ZnF_C2HC"/>
    <property type="match status" value="2"/>
</dbReference>
<keyword evidence="1" id="KW-0479">Metal-binding</keyword>
<keyword evidence="4" id="KW-1185">Reference proteome</keyword>
<dbReference type="InterPro" id="IPR001878">
    <property type="entry name" value="Znf_CCHC"/>
</dbReference>
<gene>
    <name evidence="5" type="primary">LOC114076751</name>
</gene>
<sequence>MAAPPTPQEGASQTRPPLFNGKYYGWWKNRMMDHLIGENPDLWGVILDVPTIPMKTATDGITKIPKERKEWNAEDKLAIQNNAKAKKILICGIGPDEYNRISSCQDAKAIWETLQTAHEGTTQVKKSKIDNLNRQYELFRMAEGETIQDMHTRFTSIINEMYSLGEIVPNGKAVRKLLSVLPETWESKVEAITEARDLDSLAMDELIGNLITYELKKNQEKEIGGKRKERNLVLNKNASDDFEDENIALITKRFTRMLKRGQTFQKKTSQKPSENTKDQVCHKCGSPDHFIKFCPLWALEQKKANFEKVKDIKNDKYIPTNRRMTNQEADLSTRRAFAAMGDLSEEEFEDGGFENQSLLAIEQSNKYDFLALIAETDSEDDEEDDKQSKVSFHHIKVNIESYSKKELESLLSTLIDAYQSVNSEREQVMENYASLREVNDNLEKHNHFLQNKLKEQIKISELSHKGKNSASELQLALEEKIKLLTIKYQALTERNRLLQENLDHTKLDLERNLRWTRSSEILTQIQEKQTTSRSGIGFKKQNNLVSHTIHMSKSLCTHCGNSGHLKNQCKALFEAFQKNVKFTKKEKTDTAKNLVRNKNAPNKRFSYLPLWARRNLIHPFTHIKGPKLIWVPKTNL</sequence>
<name>A0ABM1V874_SOLPN</name>
<keyword evidence="1" id="KW-0862">Zinc</keyword>
<keyword evidence="2" id="KW-0175">Coiled coil</keyword>
<evidence type="ECO:0000259" key="3">
    <source>
        <dbReference type="PROSITE" id="PS50158"/>
    </source>
</evidence>
<dbReference type="PROSITE" id="PS50158">
    <property type="entry name" value="ZF_CCHC"/>
    <property type="match status" value="1"/>
</dbReference>
<feature type="coiled-coil region" evidence="2">
    <location>
        <begin position="404"/>
        <end position="508"/>
    </location>
</feature>
<accession>A0ABM1V874</accession>
<proteinExistence type="predicted"/>
<evidence type="ECO:0000256" key="1">
    <source>
        <dbReference type="PROSITE-ProRule" id="PRU00047"/>
    </source>
</evidence>
<evidence type="ECO:0000313" key="4">
    <source>
        <dbReference type="Proteomes" id="UP000694930"/>
    </source>
</evidence>
<evidence type="ECO:0000256" key="2">
    <source>
        <dbReference type="SAM" id="Coils"/>
    </source>
</evidence>
<dbReference type="RefSeq" id="XP_027771942.1">
    <property type="nucleotide sequence ID" value="XM_027916141.1"/>
</dbReference>
<dbReference type="Proteomes" id="UP000694930">
    <property type="component" value="Chromosome 4"/>
</dbReference>
<dbReference type="PANTHER" id="PTHR34676">
    <property type="entry name" value="DUF4219 DOMAIN-CONTAINING PROTEIN-RELATED"/>
    <property type="match status" value="1"/>
</dbReference>
<dbReference type="Pfam" id="PF14223">
    <property type="entry name" value="Retrotran_gag_2"/>
    <property type="match status" value="1"/>
</dbReference>
<dbReference type="GeneID" id="114076751"/>
<reference evidence="5" key="2">
    <citation type="submission" date="2025-08" db="UniProtKB">
        <authorList>
            <consortium name="RefSeq"/>
        </authorList>
    </citation>
    <scope>IDENTIFICATION</scope>
</reference>
<reference evidence="4" key="1">
    <citation type="journal article" date="2014" name="Nat. Genet.">
        <title>The genome of the stress-tolerant wild tomato species Solanum pennellii.</title>
        <authorList>
            <person name="Bolger A."/>
            <person name="Scossa F."/>
            <person name="Bolger M.E."/>
            <person name="Lanz C."/>
            <person name="Maumus F."/>
            <person name="Tohge T."/>
            <person name="Quesneville H."/>
            <person name="Alseekh S."/>
            <person name="Sorensen I."/>
            <person name="Lichtenstein G."/>
            <person name="Fich E.A."/>
            <person name="Conte M."/>
            <person name="Keller H."/>
            <person name="Schneeberger K."/>
            <person name="Schwacke R."/>
            <person name="Ofner I."/>
            <person name="Vrebalov J."/>
            <person name="Xu Y."/>
            <person name="Osorio S."/>
            <person name="Aflitos S.A."/>
            <person name="Schijlen E."/>
            <person name="Jimenez-Gomez J.M."/>
            <person name="Ryngajllo M."/>
            <person name="Kimura S."/>
            <person name="Kumar R."/>
            <person name="Koenig D."/>
            <person name="Headland L.R."/>
            <person name="Maloof J.N."/>
            <person name="Sinha N."/>
            <person name="van Ham R.C."/>
            <person name="Lankhorst R.K."/>
            <person name="Mao L."/>
            <person name="Vogel A."/>
            <person name="Arsova B."/>
            <person name="Panstruga R."/>
            <person name="Fei Z."/>
            <person name="Rose J.K."/>
            <person name="Zamir D."/>
            <person name="Carrari F."/>
            <person name="Giovannoni J.J."/>
            <person name="Weigel D."/>
            <person name="Usadel B."/>
            <person name="Fernie A.R."/>
        </authorList>
    </citation>
    <scope>NUCLEOTIDE SEQUENCE [LARGE SCALE GENOMIC DNA]</scope>
    <source>
        <strain evidence="4">cv. LA0716</strain>
    </source>
</reference>